<dbReference type="PROSITE" id="PS00189">
    <property type="entry name" value="LIPOYL"/>
    <property type="match status" value="1"/>
</dbReference>
<dbReference type="OrthoDB" id="9805770at2"/>
<accession>A0A160SZH1</accession>
<evidence type="ECO:0000256" key="4">
    <source>
        <dbReference type="RuleBase" id="RU003423"/>
    </source>
</evidence>
<dbReference type="InterPro" id="IPR023213">
    <property type="entry name" value="CAT-like_dom_sf"/>
</dbReference>
<dbReference type="InterPro" id="IPR004167">
    <property type="entry name" value="PSBD"/>
</dbReference>
<dbReference type="InterPro" id="IPR000089">
    <property type="entry name" value="Biotin_lipoyl"/>
</dbReference>
<dbReference type="CDD" id="cd06849">
    <property type="entry name" value="lipoyl_domain"/>
    <property type="match status" value="1"/>
</dbReference>
<dbReference type="InterPro" id="IPR036625">
    <property type="entry name" value="E3-bd_dom_sf"/>
</dbReference>
<organism evidence="8 9">
    <name type="scientific">Candidatus Promineifilum breve</name>
    <dbReference type="NCBI Taxonomy" id="1806508"/>
    <lineage>
        <taxon>Bacteria</taxon>
        <taxon>Bacillati</taxon>
        <taxon>Chloroflexota</taxon>
        <taxon>Ardenticatenia</taxon>
        <taxon>Candidatus Promineifilales</taxon>
        <taxon>Candidatus Promineifilaceae</taxon>
        <taxon>Candidatus Promineifilum</taxon>
    </lineage>
</organism>
<evidence type="ECO:0000259" key="7">
    <source>
        <dbReference type="PROSITE" id="PS51826"/>
    </source>
</evidence>
<feature type="region of interest" description="Disordered" evidence="5">
    <location>
        <begin position="85"/>
        <end position="112"/>
    </location>
</feature>
<feature type="compositionally biased region" description="Pro residues" evidence="5">
    <location>
        <begin position="97"/>
        <end position="106"/>
    </location>
</feature>
<evidence type="ECO:0000313" key="8">
    <source>
        <dbReference type="EMBL" id="CUS02119.2"/>
    </source>
</evidence>
<evidence type="ECO:0000256" key="5">
    <source>
        <dbReference type="SAM" id="MobiDB-lite"/>
    </source>
</evidence>
<dbReference type="SUPFAM" id="SSF51230">
    <property type="entry name" value="Single hybrid motif"/>
    <property type="match status" value="1"/>
</dbReference>
<dbReference type="Pfam" id="PF02817">
    <property type="entry name" value="E3_binding"/>
    <property type="match status" value="1"/>
</dbReference>
<protein>
    <recommendedName>
        <fullName evidence="4">Dihydrolipoamide acetyltransferase component of pyruvate dehydrogenase complex</fullName>
        <ecNumber evidence="4">2.3.1.-</ecNumber>
    </recommendedName>
</protein>
<dbReference type="EC" id="2.3.1.-" evidence="4"/>
<dbReference type="SUPFAM" id="SSF47005">
    <property type="entry name" value="Peripheral subunit-binding domain of 2-oxo acid dehydrogenase complex"/>
    <property type="match status" value="1"/>
</dbReference>
<dbReference type="InterPro" id="IPR045257">
    <property type="entry name" value="E2/Pdx1"/>
</dbReference>
<keyword evidence="3 4" id="KW-0450">Lipoyl</keyword>
<evidence type="ECO:0000256" key="3">
    <source>
        <dbReference type="ARBA" id="ARBA00022823"/>
    </source>
</evidence>
<dbReference type="RefSeq" id="WP_095041771.1">
    <property type="nucleotide sequence ID" value="NZ_LN890655.1"/>
</dbReference>
<feature type="domain" description="Peripheral subunit-binding (PSBD)" evidence="7">
    <location>
        <begin position="151"/>
        <end position="188"/>
    </location>
</feature>
<keyword evidence="9" id="KW-1185">Reference proteome</keyword>
<comment type="cofactor">
    <cofactor evidence="1 4">
        <name>(R)-lipoate</name>
        <dbReference type="ChEBI" id="CHEBI:83088"/>
    </cofactor>
</comment>
<dbReference type="Gene3D" id="3.30.559.10">
    <property type="entry name" value="Chloramphenicol acetyltransferase-like domain"/>
    <property type="match status" value="1"/>
</dbReference>
<dbReference type="GO" id="GO:0006086">
    <property type="term" value="P:pyruvate decarboxylation to acetyl-CoA"/>
    <property type="evidence" value="ECO:0007669"/>
    <property type="project" value="InterPro"/>
</dbReference>
<dbReference type="AlphaFoldDB" id="A0A160SZH1"/>
<proteinExistence type="inferred from homology"/>
<dbReference type="KEGG" id="pbf:CFX0092_A0238"/>
<dbReference type="Gene3D" id="2.40.50.100">
    <property type="match status" value="1"/>
</dbReference>
<dbReference type="Pfam" id="PF00364">
    <property type="entry name" value="Biotin_lipoyl"/>
    <property type="match status" value="1"/>
</dbReference>
<dbReference type="InterPro" id="IPR003016">
    <property type="entry name" value="2-oxoA_DH_lipoyl-BS"/>
</dbReference>
<evidence type="ECO:0000259" key="6">
    <source>
        <dbReference type="PROSITE" id="PS50968"/>
    </source>
</evidence>
<feature type="region of interest" description="Disordered" evidence="5">
    <location>
        <begin position="124"/>
        <end position="149"/>
    </location>
</feature>
<dbReference type="Pfam" id="PF00198">
    <property type="entry name" value="2-oxoacid_dh"/>
    <property type="match status" value="1"/>
</dbReference>
<keyword evidence="8" id="KW-0670">Pyruvate</keyword>
<evidence type="ECO:0000256" key="2">
    <source>
        <dbReference type="ARBA" id="ARBA00007317"/>
    </source>
</evidence>
<dbReference type="PANTHER" id="PTHR23151:SF90">
    <property type="entry name" value="DIHYDROLIPOYLLYSINE-RESIDUE ACETYLTRANSFERASE COMPONENT OF PYRUVATE DEHYDROGENASE COMPLEX, MITOCHONDRIAL-RELATED"/>
    <property type="match status" value="1"/>
</dbReference>
<evidence type="ECO:0000313" key="9">
    <source>
        <dbReference type="Proteomes" id="UP000215027"/>
    </source>
</evidence>
<sequence>MAEYIVMPKLGFDMREGVLNNWLKKVGESINKGEVVAEIESDKATLELEAQVAGTLLHLLHGPGDVVPIGANLAIVGQPGEDVSALTGGNGAADSYPPTPTPPPAPEAIAKPGDAAPKEVLAAAENAPPAPEAAAPAEAATPDETYPGGVKATPVARRLAEEKKIDLLHVTGSGPDGRVTKADVEAFAAAPPPAQPPAAPQPAAKPAPTAAVTPVAGAESEEVALTRLRSAIGRRMVESKTTVPHFYVTTEIDMAPALALRKQVNATLPDEAKVTVNDMIVKAAALAVRDFPNLNAAFAGDKIIRHKRINVGSAVAVEGGLTTIVQKDTDTSTLSKVATDNRQMIARAREGKVRPDDVEGGTFTVSNLGVYEVDHFIAIINPPEAAILAVGSAREVPVVKDGQLAVGTRMKATISADHRVSDGAEAAQFMQRLKTLLENPLRLLV</sequence>
<reference evidence="8" key="1">
    <citation type="submission" date="2016-01" db="EMBL/GenBank/DDBJ databases">
        <authorList>
            <person name="Mcilroy J.S."/>
            <person name="Karst M S."/>
            <person name="Albertsen M."/>
        </authorList>
    </citation>
    <scope>NUCLEOTIDE SEQUENCE</scope>
    <source>
        <strain evidence="8">Cfx-K</strain>
    </source>
</reference>
<dbReference type="GO" id="GO:0045254">
    <property type="term" value="C:pyruvate dehydrogenase complex"/>
    <property type="evidence" value="ECO:0007669"/>
    <property type="project" value="InterPro"/>
</dbReference>
<dbReference type="GO" id="GO:0016746">
    <property type="term" value="F:acyltransferase activity"/>
    <property type="evidence" value="ECO:0007669"/>
    <property type="project" value="UniProtKB-KW"/>
</dbReference>
<dbReference type="Proteomes" id="UP000215027">
    <property type="component" value="Chromosome I"/>
</dbReference>
<dbReference type="InterPro" id="IPR001078">
    <property type="entry name" value="2-oxoacid_DH_actylTfrase"/>
</dbReference>
<evidence type="ECO:0000256" key="1">
    <source>
        <dbReference type="ARBA" id="ARBA00001938"/>
    </source>
</evidence>
<comment type="similarity">
    <text evidence="2 4">Belongs to the 2-oxoacid dehydrogenase family.</text>
</comment>
<keyword evidence="4 8" id="KW-0012">Acyltransferase</keyword>
<dbReference type="EMBL" id="LN890655">
    <property type="protein sequence ID" value="CUS02119.2"/>
    <property type="molecule type" value="Genomic_DNA"/>
</dbReference>
<dbReference type="PANTHER" id="PTHR23151">
    <property type="entry name" value="DIHYDROLIPOAMIDE ACETYL/SUCCINYL-TRANSFERASE-RELATED"/>
    <property type="match status" value="1"/>
</dbReference>
<dbReference type="SUPFAM" id="SSF52777">
    <property type="entry name" value="CoA-dependent acyltransferases"/>
    <property type="match status" value="1"/>
</dbReference>
<dbReference type="InterPro" id="IPR011053">
    <property type="entry name" value="Single_hybrid_motif"/>
</dbReference>
<dbReference type="PROSITE" id="PS50968">
    <property type="entry name" value="BIOTINYL_LIPOYL"/>
    <property type="match status" value="1"/>
</dbReference>
<dbReference type="Gene3D" id="4.10.320.10">
    <property type="entry name" value="E3-binding domain"/>
    <property type="match status" value="1"/>
</dbReference>
<feature type="domain" description="Lipoyl-binding" evidence="6">
    <location>
        <begin position="2"/>
        <end position="77"/>
    </location>
</feature>
<feature type="compositionally biased region" description="Low complexity" evidence="5">
    <location>
        <begin position="124"/>
        <end position="140"/>
    </location>
</feature>
<keyword evidence="4 8" id="KW-0808">Transferase</keyword>
<gene>
    <name evidence="8" type="primary">pdhC</name>
    <name evidence="8" type="ORF">CFX0092_A0238</name>
</gene>
<dbReference type="PROSITE" id="PS51826">
    <property type="entry name" value="PSBD"/>
    <property type="match status" value="1"/>
</dbReference>
<name>A0A160SZH1_9CHLR</name>